<accession>A0A7G9L8G1</accession>
<keyword evidence="2" id="KW-1185">Reference proteome</keyword>
<evidence type="ECO:0000313" key="1">
    <source>
        <dbReference type="EMBL" id="QNM84910.1"/>
    </source>
</evidence>
<dbReference type="EMBL" id="CP060695">
    <property type="protein sequence ID" value="QNM84910.1"/>
    <property type="molecule type" value="Genomic_DNA"/>
</dbReference>
<dbReference type="AlphaFoldDB" id="A0A7G9L8G1"/>
<gene>
    <name evidence="1" type="ORF">H9W90_12005</name>
</gene>
<organism evidence="1 2">
    <name type="scientific">Polaribacter pectinis</name>
    <dbReference type="NCBI Taxonomy" id="2738844"/>
    <lineage>
        <taxon>Bacteria</taxon>
        <taxon>Pseudomonadati</taxon>
        <taxon>Bacteroidota</taxon>
        <taxon>Flavobacteriia</taxon>
        <taxon>Flavobacteriales</taxon>
        <taxon>Flavobacteriaceae</taxon>
    </lineage>
</organism>
<sequence>MTIKERKQILYFLEGFMANIESQKDNNISSKFLNLFSRKELIEIVLWLFTNYNKSMLTEKTDIELLELIGDDANVLSYVIEQWKNNISAVPKLSQEDVNNFFDEIQLNIHYLRHKPVEQWDDYDVSNYYSILFKRGKTQRVFAIFTSDVKDEEKYAVTTQPSFFFDSKEEAEQEVERICNETKQGASDFVIHTLWKIS</sequence>
<dbReference type="RefSeq" id="WP_187481830.1">
    <property type="nucleotide sequence ID" value="NZ_CP060695.1"/>
</dbReference>
<name>A0A7G9L8G1_9FLAO</name>
<reference evidence="1 2" key="1">
    <citation type="submission" date="2020-08" db="EMBL/GenBank/DDBJ databases">
        <title>Polaribacter sp. L12M9 isolated from gut of the Korean scallop.</title>
        <authorList>
            <person name="Jeong Y.S."/>
        </authorList>
    </citation>
    <scope>NUCLEOTIDE SEQUENCE [LARGE SCALE GENOMIC DNA]</scope>
    <source>
        <strain evidence="1 2">L12M9</strain>
    </source>
</reference>
<dbReference type="Proteomes" id="UP000515808">
    <property type="component" value="Chromosome"/>
</dbReference>
<evidence type="ECO:0000313" key="2">
    <source>
        <dbReference type="Proteomes" id="UP000515808"/>
    </source>
</evidence>
<proteinExistence type="predicted"/>
<dbReference type="KEGG" id="ppec:H9W90_12005"/>
<protein>
    <submittedName>
        <fullName evidence="1">Uncharacterized protein</fullName>
    </submittedName>
</protein>